<gene>
    <name evidence="2" type="primary">LOC108017075</name>
</gene>
<protein>
    <submittedName>
        <fullName evidence="2">Uncharacterized protein</fullName>
    </submittedName>
</protein>
<dbReference type="GeneID" id="108017075"/>
<keyword evidence="1" id="KW-1185">Reference proteome</keyword>
<organism evidence="1 2">
    <name type="scientific">Drosophila suzukii</name>
    <name type="common">Spotted-wing drosophila fruit fly</name>
    <dbReference type="NCBI Taxonomy" id="28584"/>
    <lineage>
        <taxon>Eukaryota</taxon>
        <taxon>Metazoa</taxon>
        <taxon>Ecdysozoa</taxon>
        <taxon>Arthropoda</taxon>
        <taxon>Hexapoda</taxon>
        <taxon>Insecta</taxon>
        <taxon>Pterygota</taxon>
        <taxon>Neoptera</taxon>
        <taxon>Endopterygota</taxon>
        <taxon>Diptera</taxon>
        <taxon>Brachycera</taxon>
        <taxon>Muscomorpha</taxon>
        <taxon>Ephydroidea</taxon>
        <taxon>Drosophilidae</taxon>
        <taxon>Drosophila</taxon>
        <taxon>Sophophora</taxon>
    </lineage>
</organism>
<dbReference type="RefSeq" id="XP_016939525.3">
    <property type="nucleotide sequence ID" value="XM_017084036.4"/>
</dbReference>
<proteinExistence type="predicted"/>
<dbReference type="AlphaFoldDB" id="A0AB39ZNI9"/>
<reference evidence="2" key="1">
    <citation type="submission" date="2025-08" db="UniProtKB">
        <authorList>
            <consortium name="RefSeq"/>
        </authorList>
    </citation>
    <scope>IDENTIFICATION</scope>
</reference>
<sequence length="113" mass="13272">MFSTYSINDVAAYEEVDGTHQGFHYELTSEQRVEWEIQSIIRLAHQEHEAHTQKQVMGAMKKREEEDLAELRYINPLPKSLTRMTPCHDEELRVLLDEIASMKESSDEYDDDL</sequence>
<evidence type="ECO:0000313" key="2">
    <source>
        <dbReference type="RefSeq" id="XP_016939525.3"/>
    </source>
</evidence>
<name>A0AB39ZNI9_DROSZ</name>
<evidence type="ECO:0000313" key="1">
    <source>
        <dbReference type="Proteomes" id="UP001652628"/>
    </source>
</evidence>
<dbReference type="Proteomes" id="UP001652628">
    <property type="component" value="Chromosome 2L"/>
</dbReference>
<accession>A0AB39ZNI9</accession>